<dbReference type="InterPro" id="IPR051908">
    <property type="entry name" value="Ribosomal_N-acetyltransferase"/>
</dbReference>
<protein>
    <submittedName>
        <fullName evidence="3">GNAT family N-acetyltransferase</fullName>
    </submittedName>
</protein>
<sequence length="290" mass="32601">MTGFHRQLERQLSFVTCSMRRSVAPRTSKTRGILSATRLLLVVSTVVGEACPQCSDADEASTDLDPNVRPIHKRIRKRHEEKTLAQALPRFRARCLRSVDRRDFPMSVTLRRAAAADIPFIMRTERLEGYESLVGRWEEARHMAALADSRYAYFVGEADGILFGFAILCGWASPEQVTLVERVAVAEPGRGLGTAMMRVVVDEAFAGTDVHRLWICCFPDNLRARRSYEAIGFVAEGVARSSAFFRDEHRDELVLSLLRPEWDAQARRPLKAPRASPENSWQVGGRGASR</sequence>
<evidence type="ECO:0000313" key="3">
    <source>
        <dbReference type="EMBL" id="MDX8535492.1"/>
    </source>
</evidence>
<comment type="caution">
    <text evidence="3">The sequence shown here is derived from an EMBL/GenBank/DDBJ whole genome shotgun (WGS) entry which is preliminary data.</text>
</comment>
<dbReference type="SUPFAM" id="SSF55729">
    <property type="entry name" value="Acyl-CoA N-acyltransferases (Nat)"/>
    <property type="match status" value="1"/>
</dbReference>
<dbReference type="Gene3D" id="3.40.630.30">
    <property type="match status" value="1"/>
</dbReference>
<dbReference type="InterPro" id="IPR000182">
    <property type="entry name" value="GNAT_dom"/>
</dbReference>
<organism evidence="3 4">
    <name type="scientific">Mesorhizobium vachelliae</name>
    <dbReference type="NCBI Taxonomy" id="3072309"/>
    <lineage>
        <taxon>Bacteria</taxon>
        <taxon>Pseudomonadati</taxon>
        <taxon>Pseudomonadota</taxon>
        <taxon>Alphaproteobacteria</taxon>
        <taxon>Hyphomicrobiales</taxon>
        <taxon>Phyllobacteriaceae</taxon>
        <taxon>Mesorhizobium</taxon>
    </lineage>
</organism>
<evidence type="ECO:0000256" key="1">
    <source>
        <dbReference type="SAM" id="MobiDB-lite"/>
    </source>
</evidence>
<dbReference type="PANTHER" id="PTHR43441:SF11">
    <property type="entry name" value="RIBOSOMAL-PROTEIN-SERINE ACETYLTRANSFERASE"/>
    <property type="match status" value="1"/>
</dbReference>
<accession>A0ABU5ADZ2</accession>
<evidence type="ECO:0000313" key="4">
    <source>
        <dbReference type="Proteomes" id="UP001285154"/>
    </source>
</evidence>
<proteinExistence type="predicted"/>
<dbReference type="CDD" id="cd04301">
    <property type="entry name" value="NAT_SF"/>
    <property type="match status" value="1"/>
</dbReference>
<evidence type="ECO:0000259" key="2">
    <source>
        <dbReference type="PROSITE" id="PS51186"/>
    </source>
</evidence>
<dbReference type="PROSITE" id="PS51186">
    <property type="entry name" value="GNAT"/>
    <property type="match status" value="1"/>
</dbReference>
<dbReference type="RefSeq" id="WP_320253107.1">
    <property type="nucleotide sequence ID" value="NZ_JAVIIQ010000021.1"/>
</dbReference>
<name>A0ABU5ADZ2_9HYPH</name>
<dbReference type="EMBL" id="JAVIIQ010000021">
    <property type="protein sequence ID" value="MDX8535492.1"/>
    <property type="molecule type" value="Genomic_DNA"/>
</dbReference>
<gene>
    <name evidence="3" type="ORF">RFM42_31280</name>
</gene>
<dbReference type="InterPro" id="IPR016181">
    <property type="entry name" value="Acyl_CoA_acyltransferase"/>
</dbReference>
<dbReference type="Pfam" id="PF00583">
    <property type="entry name" value="Acetyltransf_1"/>
    <property type="match status" value="1"/>
</dbReference>
<feature type="region of interest" description="Disordered" evidence="1">
    <location>
        <begin position="268"/>
        <end position="290"/>
    </location>
</feature>
<feature type="domain" description="N-acetyltransferase" evidence="2">
    <location>
        <begin position="108"/>
        <end position="260"/>
    </location>
</feature>
<keyword evidence="4" id="KW-1185">Reference proteome</keyword>
<dbReference type="PANTHER" id="PTHR43441">
    <property type="entry name" value="RIBOSOMAL-PROTEIN-SERINE ACETYLTRANSFERASE"/>
    <property type="match status" value="1"/>
</dbReference>
<dbReference type="Proteomes" id="UP001285154">
    <property type="component" value="Unassembled WGS sequence"/>
</dbReference>
<reference evidence="3 4" key="1">
    <citation type="submission" date="2023-08" db="EMBL/GenBank/DDBJ databases">
        <title>Implementing the SeqCode for naming new Mesorhizobium species isolated from Vachellia karroo root nodules.</title>
        <authorList>
            <person name="Van Lill M."/>
        </authorList>
    </citation>
    <scope>NUCLEOTIDE SEQUENCE [LARGE SCALE GENOMIC DNA]</scope>
    <source>
        <strain evidence="3 4">VK25D</strain>
    </source>
</reference>